<dbReference type="Gene3D" id="2.170.130.10">
    <property type="entry name" value="TonB-dependent receptor, plug domain"/>
    <property type="match status" value="1"/>
</dbReference>
<gene>
    <name evidence="7" type="ORF">E0486_17130</name>
</gene>
<evidence type="ECO:0000256" key="1">
    <source>
        <dbReference type="ARBA" id="ARBA00004442"/>
    </source>
</evidence>
<dbReference type="SUPFAM" id="SSF49452">
    <property type="entry name" value="Starch-binding domain-like"/>
    <property type="match status" value="1"/>
</dbReference>
<comment type="subcellular location">
    <subcellularLocation>
        <location evidence="1">Cell outer membrane</location>
    </subcellularLocation>
</comment>
<dbReference type="AlphaFoldDB" id="A0A4R4DT19"/>
<dbReference type="SUPFAM" id="SSF56935">
    <property type="entry name" value="Porins"/>
    <property type="match status" value="1"/>
</dbReference>
<reference evidence="7 8" key="1">
    <citation type="submission" date="2019-03" db="EMBL/GenBank/DDBJ databases">
        <authorList>
            <person name="Kim M.K.M."/>
        </authorList>
    </citation>
    <scope>NUCLEOTIDE SEQUENCE [LARGE SCALE GENOMIC DNA]</scope>
    <source>
        <strain evidence="7 8">17J68-15</strain>
    </source>
</reference>
<feature type="signal peptide" evidence="4">
    <location>
        <begin position="1"/>
        <end position="19"/>
    </location>
</feature>
<feature type="chain" id="PRO_5021003638" evidence="4">
    <location>
        <begin position="20"/>
        <end position="820"/>
    </location>
</feature>
<keyword evidence="8" id="KW-1185">Reference proteome</keyword>
<evidence type="ECO:0000313" key="7">
    <source>
        <dbReference type="EMBL" id="TCZ65776.1"/>
    </source>
</evidence>
<dbReference type="InterPro" id="IPR013783">
    <property type="entry name" value="Ig-like_fold"/>
</dbReference>
<keyword evidence="2" id="KW-0472">Membrane</keyword>
<organism evidence="7 8">
    <name type="scientific">Flaviaesturariibacter aridisoli</name>
    <dbReference type="NCBI Taxonomy" id="2545761"/>
    <lineage>
        <taxon>Bacteria</taxon>
        <taxon>Pseudomonadati</taxon>
        <taxon>Bacteroidota</taxon>
        <taxon>Chitinophagia</taxon>
        <taxon>Chitinophagales</taxon>
        <taxon>Chitinophagaceae</taxon>
        <taxon>Flaviaestuariibacter</taxon>
    </lineage>
</organism>
<dbReference type="GO" id="GO:0030246">
    <property type="term" value="F:carbohydrate binding"/>
    <property type="evidence" value="ECO:0007669"/>
    <property type="project" value="InterPro"/>
</dbReference>
<dbReference type="InterPro" id="IPR036942">
    <property type="entry name" value="Beta-barrel_TonB_sf"/>
</dbReference>
<name>A0A4R4DT19_9BACT</name>
<dbReference type="InterPro" id="IPR013784">
    <property type="entry name" value="Carb-bd-like_fold"/>
</dbReference>
<evidence type="ECO:0000259" key="6">
    <source>
        <dbReference type="Pfam" id="PF14905"/>
    </source>
</evidence>
<dbReference type="InterPro" id="IPR012910">
    <property type="entry name" value="Plug_dom"/>
</dbReference>
<evidence type="ECO:0000256" key="4">
    <source>
        <dbReference type="SAM" id="SignalP"/>
    </source>
</evidence>
<evidence type="ECO:0000256" key="2">
    <source>
        <dbReference type="ARBA" id="ARBA00023136"/>
    </source>
</evidence>
<evidence type="ECO:0000313" key="8">
    <source>
        <dbReference type="Proteomes" id="UP000295164"/>
    </source>
</evidence>
<dbReference type="InterPro" id="IPR037066">
    <property type="entry name" value="Plug_dom_sf"/>
</dbReference>
<feature type="domain" description="Outer membrane protein beta-barrel" evidence="6">
    <location>
        <begin position="381"/>
        <end position="794"/>
    </location>
</feature>
<dbReference type="Pfam" id="PF13620">
    <property type="entry name" value="CarboxypepD_reg"/>
    <property type="match status" value="1"/>
</dbReference>
<sequence>MRKHLLTGMFLATAFAAGAQGGKGSVSVSIRSAQQPALDGATVEIRRVKDSALVKTALTDKDGSALAEGLPEGNYLLHVSMTGHQPAWSAPFAVAAGGTARVPALSLAPAGNELKTVTVAARKPFIQKLADRIVVNVENSIVSAGSTAIDVLERSPGVMVDNNDAISLRGRSGVIIMIDGKPSPMTGQELANYLRSLPSNAIERIEIITNPSSKYDAAGNSGIIDIRLKKDQRLGTNGTLNASYGRGFLPKTGAAASFNNRSKKANFFGSYNYGNREFLNHLFINRNFYTGTLRTGSDVKDNYSEVGVQSHNARLGADFFLTKKSILGFVVNGSSAAIDRTGNITTDVNNPQGAPDFRFLTSATNDDGNSNVVGNVNFKTRFDSTGNELSADLDYGVYSSSSLTRTASNFYNLDGTLKGNPDILDGDQKGKLTLTSGKVDYSHPFKGGRIEAGAKSSYVHSDNNAQFFNVFANSRPVDSTKTNRFYYEEYNNAAYVNGSRDWQKWSLQLGLRGEQTNIRTLQSKTGARFRNDYFQLFPSAFLNYKLRDDKVVGVSVSRRIDRPGYSQLNPFLFQVDATIYATGAPLLKPQLTWSYEASYTVKQLNFTLGYSHSTDPQSVVLSRILDVIPEFEIKPGQDSNITVQIPVNLESSDYFGLTATLPWRVKPWWNLMGNLNVYYNHFNGNIGGAAVSNGSPAGNFRINNTFTFAKGWGAELNGNYYTGGRDGYSMNRPQTNISAGVQKTVLKGQGTVRLNVTDIFRSNYPGSTVTYEGRYVEVWHAVRDTRVGTLSFTWRFGNSKVQAARKRTTASEEERQRAGG</sequence>
<dbReference type="Proteomes" id="UP000295164">
    <property type="component" value="Unassembled WGS sequence"/>
</dbReference>
<dbReference type="Pfam" id="PF07715">
    <property type="entry name" value="Plug"/>
    <property type="match status" value="1"/>
</dbReference>
<dbReference type="InterPro" id="IPR041700">
    <property type="entry name" value="OMP_b-brl_3"/>
</dbReference>
<dbReference type="RefSeq" id="WP_131854047.1">
    <property type="nucleotide sequence ID" value="NZ_SKFH01000047.1"/>
</dbReference>
<dbReference type="Gene3D" id="2.60.40.10">
    <property type="entry name" value="Immunoglobulins"/>
    <property type="match status" value="1"/>
</dbReference>
<dbReference type="Pfam" id="PF14905">
    <property type="entry name" value="OMP_b-brl_3"/>
    <property type="match status" value="1"/>
</dbReference>
<keyword evidence="7" id="KW-0675">Receptor</keyword>
<accession>A0A4R4DT19</accession>
<dbReference type="GO" id="GO:0009279">
    <property type="term" value="C:cell outer membrane"/>
    <property type="evidence" value="ECO:0007669"/>
    <property type="project" value="UniProtKB-SubCell"/>
</dbReference>
<keyword evidence="4" id="KW-0732">Signal</keyword>
<comment type="caution">
    <text evidence="7">The sequence shown here is derived from an EMBL/GenBank/DDBJ whole genome shotgun (WGS) entry which is preliminary data.</text>
</comment>
<keyword evidence="3" id="KW-0998">Cell outer membrane</keyword>
<feature type="domain" description="TonB-dependent receptor plug" evidence="5">
    <location>
        <begin position="143"/>
        <end position="222"/>
    </location>
</feature>
<dbReference type="PANTHER" id="PTHR40980:SF4">
    <property type="entry name" value="TONB-DEPENDENT RECEPTOR-LIKE BETA-BARREL DOMAIN-CONTAINING PROTEIN"/>
    <property type="match status" value="1"/>
</dbReference>
<evidence type="ECO:0000259" key="5">
    <source>
        <dbReference type="Pfam" id="PF07715"/>
    </source>
</evidence>
<protein>
    <submittedName>
        <fullName evidence="7">TonB-dependent receptor</fullName>
    </submittedName>
</protein>
<proteinExistence type="predicted"/>
<dbReference type="PANTHER" id="PTHR40980">
    <property type="entry name" value="PLUG DOMAIN-CONTAINING PROTEIN"/>
    <property type="match status" value="1"/>
</dbReference>
<dbReference type="OrthoDB" id="905812at2"/>
<dbReference type="Gene3D" id="2.40.170.20">
    <property type="entry name" value="TonB-dependent receptor, beta-barrel domain"/>
    <property type="match status" value="1"/>
</dbReference>
<evidence type="ECO:0000256" key="3">
    <source>
        <dbReference type="ARBA" id="ARBA00023237"/>
    </source>
</evidence>
<dbReference type="EMBL" id="SKFH01000047">
    <property type="protein sequence ID" value="TCZ65776.1"/>
    <property type="molecule type" value="Genomic_DNA"/>
</dbReference>